<name>A0A3R7JES1_9EURO</name>
<protein>
    <submittedName>
        <fullName evidence="1">Uncharacterized protein</fullName>
    </submittedName>
</protein>
<gene>
    <name evidence="1" type="ORF">CFD26_106314</name>
</gene>
<comment type="caution">
    <text evidence="1">The sequence shown here is derived from an EMBL/GenBank/DDBJ whole genome shotgun (WGS) entry which is preliminary data.</text>
</comment>
<dbReference type="EMBL" id="NIDN02000121">
    <property type="protein sequence ID" value="RLL96172.1"/>
    <property type="molecule type" value="Genomic_DNA"/>
</dbReference>
<dbReference type="OrthoDB" id="4502691at2759"/>
<dbReference type="AlphaFoldDB" id="A0A3R7JES1"/>
<accession>A0A3R7JES1</accession>
<organism evidence="1 2">
    <name type="scientific">Aspergillus turcosus</name>
    <dbReference type="NCBI Taxonomy" id="1245748"/>
    <lineage>
        <taxon>Eukaryota</taxon>
        <taxon>Fungi</taxon>
        <taxon>Dikarya</taxon>
        <taxon>Ascomycota</taxon>
        <taxon>Pezizomycotina</taxon>
        <taxon>Eurotiomycetes</taxon>
        <taxon>Eurotiomycetidae</taxon>
        <taxon>Eurotiales</taxon>
        <taxon>Aspergillaceae</taxon>
        <taxon>Aspergillus</taxon>
        <taxon>Aspergillus subgen. Fumigati</taxon>
    </lineage>
</organism>
<keyword evidence="2" id="KW-1185">Reference proteome</keyword>
<reference evidence="1 2" key="1">
    <citation type="submission" date="2018-08" db="EMBL/GenBank/DDBJ databases">
        <title>Draft genome sequences of two Aspergillus turcosus clinical strains isolated from bronchoalveolar lavage fluid: one azole-susceptible and the other azole-resistant.</title>
        <authorList>
            <person name="Parent-Michaud M."/>
            <person name="Dufresne P.J."/>
            <person name="Fournier E."/>
            <person name="Martineau C."/>
            <person name="Moreira S."/>
            <person name="Perkins V."/>
            <person name="De Repentigny L."/>
            <person name="Dufresne S.F."/>
        </authorList>
    </citation>
    <scope>NUCLEOTIDE SEQUENCE [LARGE SCALE GENOMIC DNA]</scope>
    <source>
        <strain evidence="1">HMR AF 1038</strain>
    </source>
</reference>
<sequence length="136" mass="15222">MAEVEFKIKLTGYGRLVVGRLVVLLEDYLIKSPDPDVNPPNGGQRSVELELEIADDKEGYRVIKKEKTEAASHEAMINLICERAHAVLAHYFLFDPKHDDPISLTLKLIMQPLPVNTNAPARTYMVSHPAVLGVYL</sequence>
<evidence type="ECO:0000313" key="2">
    <source>
        <dbReference type="Proteomes" id="UP000215289"/>
    </source>
</evidence>
<dbReference type="Proteomes" id="UP000215289">
    <property type="component" value="Unassembled WGS sequence"/>
</dbReference>
<proteinExistence type="predicted"/>
<evidence type="ECO:0000313" key="1">
    <source>
        <dbReference type="EMBL" id="RLL96172.1"/>
    </source>
</evidence>